<organism evidence="2 3">
    <name type="scientific">Plasmodium ovale curtisi</name>
    <dbReference type="NCBI Taxonomy" id="864141"/>
    <lineage>
        <taxon>Eukaryota</taxon>
        <taxon>Sar</taxon>
        <taxon>Alveolata</taxon>
        <taxon>Apicomplexa</taxon>
        <taxon>Aconoidasida</taxon>
        <taxon>Haemosporida</taxon>
        <taxon>Plasmodiidae</taxon>
        <taxon>Plasmodium</taxon>
        <taxon>Plasmodium (Plasmodium)</taxon>
    </lineage>
</organism>
<dbReference type="Proteomes" id="UP000078560">
    <property type="component" value="Unassembled WGS sequence"/>
</dbReference>
<dbReference type="AlphaFoldDB" id="A0A1A8WGQ7"/>
<proteinExistence type="predicted"/>
<protein>
    <submittedName>
        <fullName evidence="2">Uncharacterized protein</fullName>
    </submittedName>
</protein>
<accession>A0A1A8WGQ7</accession>
<evidence type="ECO:0000313" key="4">
    <source>
        <dbReference type="Proteomes" id="UP000078560"/>
    </source>
</evidence>
<dbReference type="EMBL" id="FLQU01000334">
    <property type="protein sequence ID" value="SBS84072.1"/>
    <property type="molecule type" value="Genomic_DNA"/>
</dbReference>
<name>A0A1A8WGQ7_PLAOA</name>
<reference evidence="3 4" key="1">
    <citation type="submission" date="2016-05" db="EMBL/GenBank/DDBJ databases">
        <authorList>
            <person name="Naeem Raeece"/>
        </authorList>
    </citation>
    <scope>NUCLEOTIDE SEQUENCE [LARGE SCALE GENOMIC DNA]</scope>
</reference>
<evidence type="ECO:0000313" key="3">
    <source>
        <dbReference type="Proteomes" id="UP000078546"/>
    </source>
</evidence>
<dbReference type="EMBL" id="FLQV01000408">
    <property type="protein sequence ID" value="SBS92154.1"/>
    <property type="molecule type" value="Genomic_DNA"/>
</dbReference>
<evidence type="ECO:0000313" key="1">
    <source>
        <dbReference type="EMBL" id="SBS84072.1"/>
    </source>
</evidence>
<evidence type="ECO:0000313" key="2">
    <source>
        <dbReference type="EMBL" id="SBS92154.1"/>
    </source>
</evidence>
<gene>
    <name evidence="2" type="ORF">POVCU1_022070</name>
    <name evidence="1" type="ORF">POVCU2_0024270</name>
</gene>
<reference evidence="2" key="2">
    <citation type="submission" date="2016-05" db="EMBL/GenBank/DDBJ databases">
        <authorList>
            <person name="Lavstsen T."/>
            <person name="Jespersen J.S."/>
        </authorList>
    </citation>
    <scope>NUCLEOTIDE SEQUENCE [LARGE SCALE GENOMIC DNA]</scope>
</reference>
<sequence length="141" mass="16139">MTFPPKRGFFSPFVSVIHLGNYPLYADVAKIRPAKKTGKLTRRKNDIEMVNYMTISMCGCAWLQWGPFRLSEKEEMGITRGAQHRVENAFSERYDLTYCHVTYVQISTLEVLKYDPNGNAQDIGFSLLFAYKSIGLENANL</sequence>
<dbReference type="Proteomes" id="UP000078546">
    <property type="component" value="Unassembled WGS sequence"/>
</dbReference>